<dbReference type="NCBIfam" id="TIGR01031">
    <property type="entry name" value="rpmF_bact"/>
    <property type="match status" value="1"/>
</dbReference>
<accession>A0A0G1NI86</accession>
<feature type="region of interest" description="Disordered" evidence="6">
    <location>
        <begin position="1"/>
        <end position="21"/>
    </location>
</feature>
<dbReference type="InterPro" id="IPR044957">
    <property type="entry name" value="Ribosomal_bL32_bact"/>
</dbReference>
<dbReference type="GO" id="GO:0006412">
    <property type="term" value="P:translation"/>
    <property type="evidence" value="ECO:0007669"/>
    <property type="project" value="UniProtKB-UniRule"/>
</dbReference>
<dbReference type="InterPro" id="IPR002677">
    <property type="entry name" value="Ribosomal_bL32"/>
</dbReference>
<protein>
    <recommendedName>
        <fullName evidence="4 5">Large ribosomal subunit protein bL32</fullName>
    </recommendedName>
</protein>
<dbReference type="GO" id="GO:0003735">
    <property type="term" value="F:structural constituent of ribosome"/>
    <property type="evidence" value="ECO:0007669"/>
    <property type="project" value="InterPro"/>
</dbReference>
<comment type="similarity">
    <text evidence="1 5">Belongs to the bacterial ribosomal protein bL32 family.</text>
</comment>
<name>A0A0G1NI86_9BACT</name>
<evidence type="ECO:0000256" key="1">
    <source>
        <dbReference type="ARBA" id="ARBA00008560"/>
    </source>
</evidence>
<dbReference type="HAMAP" id="MF_00340">
    <property type="entry name" value="Ribosomal_bL32"/>
    <property type="match status" value="1"/>
</dbReference>
<evidence type="ECO:0000256" key="5">
    <source>
        <dbReference type="HAMAP-Rule" id="MF_00340"/>
    </source>
</evidence>
<reference evidence="7 8" key="1">
    <citation type="journal article" date="2015" name="Nature">
        <title>rRNA introns, odd ribosomes, and small enigmatic genomes across a large radiation of phyla.</title>
        <authorList>
            <person name="Brown C.T."/>
            <person name="Hug L.A."/>
            <person name="Thomas B.C."/>
            <person name="Sharon I."/>
            <person name="Castelle C.J."/>
            <person name="Singh A."/>
            <person name="Wilkins M.J."/>
            <person name="Williams K.H."/>
            <person name="Banfield J.F."/>
        </authorList>
    </citation>
    <scope>NUCLEOTIDE SEQUENCE [LARGE SCALE GENOMIC DNA]</scope>
</reference>
<organism evidence="7 8">
    <name type="scientific">Candidatus Nomurabacteria bacterium GW2011_GWA1_46_11</name>
    <dbReference type="NCBI Taxonomy" id="1618732"/>
    <lineage>
        <taxon>Bacteria</taxon>
        <taxon>Candidatus Nomuraibacteriota</taxon>
    </lineage>
</organism>
<dbReference type="PANTHER" id="PTHR35534:SF1">
    <property type="entry name" value="LARGE RIBOSOMAL SUBUNIT PROTEIN BL32"/>
    <property type="match status" value="1"/>
</dbReference>
<evidence type="ECO:0000256" key="2">
    <source>
        <dbReference type="ARBA" id="ARBA00022980"/>
    </source>
</evidence>
<evidence type="ECO:0000256" key="6">
    <source>
        <dbReference type="SAM" id="MobiDB-lite"/>
    </source>
</evidence>
<evidence type="ECO:0000256" key="3">
    <source>
        <dbReference type="ARBA" id="ARBA00023274"/>
    </source>
</evidence>
<evidence type="ECO:0000313" key="8">
    <source>
        <dbReference type="Proteomes" id="UP000034107"/>
    </source>
</evidence>
<sequence>MGVPRAHSTRGQKGRRRSHLALKPANFSTCSNCHKQKLSHRACPHCGYYNGRAVVNVLAKELRKKEKQRKKRS</sequence>
<keyword evidence="3 5" id="KW-0687">Ribonucleoprotein</keyword>
<keyword evidence="2 5" id="KW-0689">Ribosomal protein</keyword>
<dbReference type="GO" id="GO:0015934">
    <property type="term" value="C:large ribosomal subunit"/>
    <property type="evidence" value="ECO:0007669"/>
    <property type="project" value="InterPro"/>
</dbReference>
<evidence type="ECO:0000313" key="7">
    <source>
        <dbReference type="EMBL" id="KKU20284.1"/>
    </source>
</evidence>
<dbReference type="EMBL" id="LCLS01000043">
    <property type="protein sequence ID" value="KKU20284.1"/>
    <property type="molecule type" value="Genomic_DNA"/>
</dbReference>
<dbReference type="PATRIC" id="fig|1618732.3.peg.987"/>
<dbReference type="Proteomes" id="UP000034107">
    <property type="component" value="Unassembled WGS sequence"/>
</dbReference>
<dbReference type="Pfam" id="PF01783">
    <property type="entry name" value="Ribosomal_L32p"/>
    <property type="match status" value="1"/>
</dbReference>
<evidence type="ECO:0000256" key="4">
    <source>
        <dbReference type="ARBA" id="ARBA00035178"/>
    </source>
</evidence>
<dbReference type="AlphaFoldDB" id="A0A0G1NI86"/>
<dbReference type="SUPFAM" id="SSF57829">
    <property type="entry name" value="Zn-binding ribosomal proteins"/>
    <property type="match status" value="1"/>
</dbReference>
<proteinExistence type="inferred from homology"/>
<dbReference type="PANTHER" id="PTHR35534">
    <property type="entry name" value="50S RIBOSOMAL PROTEIN L32"/>
    <property type="match status" value="1"/>
</dbReference>
<dbReference type="InterPro" id="IPR011332">
    <property type="entry name" value="Ribosomal_zn-bd"/>
</dbReference>
<comment type="caution">
    <text evidence="7">The sequence shown here is derived from an EMBL/GenBank/DDBJ whole genome shotgun (WGS) entry which is preliminary data.</text>
</comment>
<gene>
    <name evidence="5" type="primary">rpmF</name>
    <name evidence="7" type="ORF">UX31_C0043G0003</name>
</gene>
<feature type="compositionally biased region" description="Basic residues" evidence="6">
    <location>
        <begin position="7"/>
        <end position="20"/>
    </location>
</feature>